<dbReference type="InterPro" id="IPR027791">
    <property type="entry name" value="Galactosyl_T_C"/>
</dbReference>
<dbReference type="SUPFAM" id="SSF53448">
    <property type="entry name" value="Nucleotide-diphospho-sugar transferases"/>
    <property type="match status" value="1"/>
</dbReference>
<keyword evidence="4" id="KW-1185">Reference proteome</keyword>
<dbReference type="RefSeq" id="WP_114562012.1">
    <property type="nucleotide sequence ID" value="NZ_CP031124.1"/>
</dbReference>
<dbReference type="EMBL" id="CP031124">
    <property type="protein sequence ID" value="AXF84742.1"/>
    <property type="molecule type" value="Genomic_DNA"/>
</dbReference>
<dbReference type="GO" id="GO:0005975">
    <property type="term" value="P:carbohydrate metabolic process"/>
    <property type="evidence" value="ECO:0007669"/>
    <property type="project" value="InterPro"/>
</dbReference>
<dbReference type="OrthoDB" id="9801954at2"/>
<evidence type="ECO:0000313" key="3">
    <source>
        <dbReference type="EMBL" id="AXF84742.1"/>
    </source>
</evidence>
<evidence type="ECO:0000313" key="4">
    <source>
        <dbReference type="Proteomes" id="UP000252182"/>
    </source>
</evidence>
<dbReference type="Proteomes" id="UP000252182">
    <property type="component" value="Chromosome"/>
</dbReference>
<dbReference type="PRINTS" id="PR02050">
    <property type="entry name" value="B14GALTRFASE"/>
</dbReference>
<dbReference type="GO" id="GO:0008378">
    <property type="term" value="F:galactosyltransferase activity"/>
    <property type="evidence" value="ECO:0007669"/>
    <property type="project" value="TreeGrafter"/>
</dbReference>
<evidence type="ECO:0000256" key="1">
    <source>
        <dbReference type="ARBA" id="ARBA00022679"/>
    </source>
</evidence>
<dbReference type="Gene3D" id="3.90.550.10">
    <property type="entry name" value="Spore Coat Polysaccharide Biosynthesis Protein SpsA, Chain A"/>
    <property type="match status" value="1"/>
</dbReference>
<dbReference type="PANTHER" id="PTHR19300">
    <property type="entry name" value="BETA-1,4-GALACTOSYLTRANSFERASE"/>
    <property type="match status" value="1"/>
</dbReference>
<evidence type="ECO:0000259" key="2">
    <source>
        <dbReference type="Pfam" id="PF02709"/>
    </source>
</evidence>
<accession>A0A345D8Q4</accession>
<dbReference type="Pfam" id="PF02709">
    <property type="entry name" value="Glyco_transf_7C"/>
    <property type="match status" value="1"/>
</dbReference>
<dbReference type="InterPro" id="IPR003859">
    <property type="entry name" value="Galactosyl_T"/>
</dbReference>
<proteinExistence type="predicted"/>
<name>A0A345D8Q4_9BURK</name>
<sequence length="266" mass="30539">MTEKFSLFNASIIMSYRGNTPEREDNLYAVLRHFDLTYTDYTIFVMEADAAPKFDWKRLSDDKIRHVFFPNAGPFPKAMLYNTGAKLSQSDILVFNDVDCIAEPKAVSDCVRELIHFQAHDVLCPFWEMINVTGALKQQFLAEPRYEMFNGITKDALVPDTSILYERNAGGIFIFRRKDFVRVGGLNMAFKGWGGEDSELLHRATRLGLKWSSLGTPLFHMNHDSVNRDGWREQAMPNVELGNQSEHMPIEQLQALAEELRQFFVA</sequence>
<protein>
    <recommendedName>
        <fullName evidence="2">Galactosyltransferase C-terminal domain-containing protein</fullName>
    </recommendedName>
</protein>
<dbReference type="PANTHER" id="PTHR19300:SF57">
    <property type="entry name" value="BETA-1,4-N-ACETYLGALACTOSAMINYLTRANSFERASE"/>
    <property type="match status" value="1"/>
</dbReference>
<dbReference type="AlphaFoldDB" id="A0A345D8Q4"/>
<dbReference type="InterPro" id="IPR029044">
    <property type="entry name" value="Nucleotide-diphossugar_trans"/>
</dbReference>
<gene>
    <name evidence="3" type="ORF">DTO96_100452</name>
</gene>
<feature type="domain" description="Galactosyltransferase C-terminal" evidence="2">
    <location>
        <begin position="164"/>
        <end position="216"/>
    </location>
</feature>
<organism evidence="3 4">
    <name type="scientific">Ephemeroptericola cinctiostellae</name>
    <dbReference type="NCBI Taxonomy" id="2268024"/>
    <lineage>
        <taxon>Bacteria</taxon>
        <taxon>Pseudomonadati</taxon>
        <taxon>Pseudomonadota</taxon>
        <taxon>Betaproteobacteria</taxon>
        <taxon>Burkholderiales</taxon>
        <taxon>Burkholderiaceae</taxon>
        <taxon>Ephemeroptericola</taxon>
    </lineage>
</organism>
<keyword evidence="1" id="KW-0808">Transferase</keyword>
<dbReference type="KEGG" id="hyf:DTO96_100452"/>
<reference evidence="4" key="1">
    <citation type="submission" date="2018-07" db="EMBL/GenBank/DDBJ databases">
        <authorList>
            <person name="Kim H."/>
        </authorList>
    </citation>
    <scope>NUCLEOTIDE SEQUENCE [LARGE SCALE GENOMIC DNA]</scope>
    <source>
        <strain evidence="4">F02</strain>
    </source>
</reference>